<evidence type="ECO:0000313" key="2">
    <source>
        <dbReference type="EMBL" id="RLE49244.1"/>
    </source>
</evidence>
<dbReference type="EMBL" id="QMQX01000222">
    <property type="protein sequence ID" value="RLE49244.1"/>
    <property type="molecule type" value="Genomic_DNA"/>
</dbReference>
<dbReference type="Pfam" id="PF01935">
    <property type="entry name" value="DUF87"/>
    <property type="match status" value="1"/>
</dbReference>
<dbReference type="PANTHER" id="PTHR30121:SF1">
    <property type="entry name" value="AAA+ ATPASE DOMAIN-CONTAINING PROTEIN"/>
    <property type="match status" value="1"/>
</dbReference>
<protein>
    <recommendedName>
        <fullName evidence="1">AAA+ ATPase domain-containing protein</fullName>
    </recommendedName>
</protein>
<dbReference type="InterPro" id="IPR051162">
    <property type="entry name" value="T4SS_component"/>
</dbReference>
<dbReference type="PANTHER" id="PTHR30121">
    <property type="entry name" value="UNCHARACTERIZED PROTEIN YJGR-RELATED"/>
    <property type="match status" value="1"/>
</dbReference>
<feature type="domain" description="AAA+ ATPase" evidence="1">
    <location>
        <begin position="212"/>
        <end position="611"/>
    </location>
</feature>
<accession>A0A497EPC9</accession>
<comment type="caution">
    <text evidence="2">The sequence shown here is derived from an EMBL/GenBank/DDBJ whole genome shotgun (WGS) entry which is preliminary data.</text>
</comment>
<dbReference type="Proteomes" id="UP000272051">
    <property type="component" value="Unassembled WGS sequence"/>
</dbReference>
<name>A0A497EPC9_9CREN</name>
<dbReference type="InterPro" id="IPR027417">
    <property type="entry name" value="P-loop_NTPase"/>
</dbReference>
<dbReference type="SMART" id="SM00382">
    <property type="entry name" value="AAA"/>
    <property type="match status" value="1"/>
</dbReference>
<reference evidence="2 3" key="1">
    <citation type="submission" date="2018-06" db="EMBL/GenBank/DDBJ databases">
        <title>Extensive metabolic versatility and redundancy in microbially diverse, dynamic hydrothermal sediments.</title>
        <authorList>
            <person name="Dombrowski N."/>
            <person name="Teske A."/>
            <person name="Baker B.J."/>
        </authorList>
    </citation>
    <scope>NUCLEOTIDE SEQUENCE [LARGE SCALE GENOMIC DNA]</scope>
    <source>
        <strain evidence="2">B34_G17</strain>
    </source>
</reference>
<organism evidence="2 3">
    <name type="scientific">Thermoproteota archaeon</name>
    <dbReference type="NCBI Taxonomy" id="2056631"/>
    <lineage>
        <taxon>Archaea</taxon>
        <taxon>Thermoproteota</taxon>
    </lineage>
</organism>
<proteinExistence type="predicted"/>
<evidence type="ECO:0000259" key="1">
    <source>
        <dbReference type="SMART" id="SM00382"/>
    </source>
</evidence>
<dbReference type="AlphaFoldDB" id="A0A497EPC9"/>
<sequence>MSREDALRSIAEAFGSRWEEAKKALEEWGAQLIGYVEHREPSTAQIEGSKVLVRVNEEAFKEALIDSPDRLPLIIGIGGWLGVIDLKNPKTIVLCRVVESSRQEVFSMIAGQEIALSSRGFDPKFLATSPILAIEPMIAYDSETKMTRLPTLPFEPFSPVFLIKPEKLQEALGLPKEEGLTLGAISIGDKPYIIKENGESKGAIFTLPSRALFQHMLVIGTTGTGKTTLLKNLIFDIVRKGSDAGISSILVLDRNRDFLFALFKPNWRLPEKLLEAENELAKAVYQVDYAKLRGIDFAILLPVTTSMVSELSGKAGNIINLAKGYIERTFGMIAQRLGAEISVSDLKVMISGKENISIKLKVKVSYGSEEYEKTILLMPFALRYGGDVNRLIEVDPYFTEFARQGLPLLAEWLSKSEEHKKKLEEKGVDLKCLDGLIRALSLISPKDYERFMHKETFQHAFRRLLTLFKTGCIDVEVALNGKSLIISEPNIEFLIKLMNDNNIKLAIADLSVISENTVVNMLCYVLLDKLREKIVEREKPANMLMLLDEAHSFFPKKRDEYGERVEGLISTLARLGRQRGLGLIFSTHRVTDLNRLVITLTNTKVVFRTSKDETEDAEVPSSWRDFVTNMPDRVALVKSHIIKAREGVLTFRTPPPLLGHREA</sequence>
<dbReference type="SUPFAM" id="SSF52540">
    <property type="entry name" value="P-loop containing nucleoside triphosphate hydrolases"/>
    <property type="match status" value="1"/>
</dbReference>
<gene>
    <name evidence="2" type="ORF">DRJ33_08460</name>
</gene>
<evidence type="ECO:0000313" key="3">
    <source>
        <dbReference type="Proteomes" id="UP000272051"/>
    </source>
</evidence>
<dbReference type="InterPro" id="IPR003593">
    <property type="entry name" value="AAA+_ATPase"/>
</dbReference>
<dbReference type="InterPro" id="IPR002789">
    <property type="entry name" value="HerA_central"/>
</dbReference>
<dbReference type="Gene3D" id="3.40.50.300">
    <property type="entry name" value="P-loop containing nucleotide triphosphate hydrolases"/>
    <property type="match status" value="2"/>
</dbReference>